<evidence type="ECO:0000256" key="3">
    <source>
        <dbReference type="SAM" id="SignalP"/>
    </source>
</evidence>
<accession>A0ABT3ADV8</accession>
<gene>
    <name evidence="5" type="ORF">OE747_00780</name>
</gene>
<comment type="subcellular location">
    <subcellularLocation>
        <location evidence="1">Membrane</location>
    </subcellularLocation>
</comment>
<feature type="signal peptide" evidence="3">
    <location>
        <begin position="1"/>
        <end position="29"/>
    </location>
</feature>
<dbReference type="Gene3D" id="2.40.160.50">
    <property type="entry name" value="membrane protein fhac: a member of the omp85/tpsb transporter family"/>
    <property type="match status" value="1"/>
</dbReference>
<protein>
    <submittedName>
        <fullName evidence="5">BamA/TamA family outer membrane protein</fullName>
    </submittedName>
</protein>
<keyword evidence="2" id="KW-0472">Membrane</keyword>
<dbReference type="InterPro" id="IPR000184">
    <property type="entry name" value="Bac_surfAg_D15"/>
</dbReference>
<feature type="chain" id="PRO_5046232123" evidence="3">
    <location>
        <begin position="30"/>
        <end position="385"/>
    </location>
</feature>
<dbReference type="RefSeq" id="WP_263826706.1">
    <property type="nucleotide sequence ID" value="NZ_JAOWLB010000001.1"/>
</dbReference>
<evidence type="ECO:0000313" key="6">
    <source>
        <dbReference type="Proteomes" id="UP001320899"/>
    </source>
</evidence>
<comment type="caution">
    <text evidence="5">The sequence shown here is derived from an EMBL/GenBank/DDBJ whole genome shotgun (WGS) entry which is preliminary data.</text>
</comment>
<feature type="domain" description="Bacterial surface antigen (D15)" evidence="4">
    <location>
        <begin position="199"/>
        <end position="385"/>
    </location>
</feature>
<keyword evidence="6" id="KW-1185">Reference proteome</keyword>
<keyword evidence="3" id="KW-0732">Signal</keyword>
<dbReference type="EMBL" id="JAOWLB010000001">
    <property type="protein sequence ID" value="MCV2886851.1"/>
    <property type="molecule type" value="Genomic_DNA"/>
</dbReference>
<dbReference type="Proteomes" id="UP001320899">
    <property type="component" value="Unassembled WGS sequence"/>
</dbReference>
<sequence>MTVLRVLSARVATTLFFLWTAATSSVAQANTISGLERGTVSDVVSTETGVKAGSFIVAPIPFSNPVLESGLTLGAGYLFTLPGSRPSGFGAAKMKTSNGSEGYGFGGVVNFADGRWTLGLLYGDADLNYDLPATLPVVGAFRLPLAQTAKIAVMEVGYNFSPEFSVTGSFTHLDSDITFNSTTIPPALLPDLGVAVGIIGLKFKWDDRDDTFYPTRGGVASLSLSHARDVDSLFGGQLTTSNRLYSKTVLSASHYWQLGNDAVIAARSVVCGASKSAPFFDSCGVGMVDGMRGFPATDNIRDYSASIQAEYRARFGQSRFGYVLFGGYGIGGSDLGSMSDNAGGAAVGAGLRFRLSKKFGLDYALDAAMNNAGDHFLYVSLGQRF</sequence>
<evidence type="ECO:0000256" key="2">
    <source>
        <dbReference type="ARBA" id="ARBA00023136"/>
    </source>
</evidence>
<name>A0ABT3ADV8_9RHOB</name>
<dbReference type="Pfam" id="PF01103">
    <property type="entry name" value="Omp85"/>
    <property type="match status" value="1"/>
</dbReference>
<reference evidence="5 6" key="1">
    <citation type="submission" date="2022-10" db="EMBL/GenBank/DDBJ databases">
        <title>Ruegeria sp. nov., isolated from ocean surface sediments.</title>
        <authorList>
            <person name="He W."/>
            <person name="Xue H.-P."/>
            <person name="Zhang D.-F."/>
        </authorList>
    </citation>
    <scope>NUCLEOTIDE SEQUENCE [LARGE SCALE GENOMIC DNA]</scope>
    <source>
        <strain evidence="5 6">XHP0148</strain>
    </source>
</reference>
<proteinExistence type="predicted"/>
<evidence type="ECO:0000313" key="5">
    <source>
        <dbReference type="EMBL" id="MCV2886851.1"/>
    </source>
</evidence>
<evidence type="ECO:0000256" key="1">
    <source>
        <dbReference type="ARBA" id="ARBA00004370"/>
    </source>
</evidence>
<dbReference type="SUPFAM" id="SSF56935">
    <property type="entry name" value="Porins"/>
    <property type="match status" value="1"/>
</dbReference>
<evidence type="ECO:0000259" key="4">
    <source>
        <dbReference type="Pfam" id="PF01103"/>
    </source>
</evidence>
<organism evidence="5 6">
    <name type="scientific">Ruegeria aquimaris</name>
    <dbReference type="NCBI Taxonomy" id="2984333"/>
    <lineage>
        <taxon>Bacteria</taxon>
        <taxon>Pseudomonadati</taxon>
        <taxon>Pseudomonadota</taxon>
        <taxon>Alphaproteobacteria</taxon>
        <taxon>Rhodobacterales</taxon>
        <taxon>Roseobacteraceae</taxon>
        <taxon>Ruegeria</taxon>
    </lineage>
</organism>